<evidence type="ECO:0000313" key="2">
    <source>
        <dbReference type="EMBL" id="CAH2108406.1"/>
    </source>
</evidence>
<reference evidence="2" key="1">
    <citation type="submission" date="2022-03" db="EMBL/GenBank/DDBJ databases">
        <authorList>
            <person name="Tunstrom K."/>
        </authorList>
    </citation>
    <scope>NUCLEOTIDE SEQUENCE</scope>
</reference>
<protein>
    <submittedName>
        <fullName evidence="2">Uncharacterized protein</fullName>
    </submittedName>
</protein>
<dbReference type="Proteomes" id="UP001153954">
    <property type="component" value="Unassembled WGS sequence"/>
</dbReference>
<proteinExistence type="predicted"/>
<evidence type="ECO:0000256" key="1">
    <source>
        <dbReference type="SAM" id="MobiDB-lite"/>
    </source>
</evidence>
<keyword evidence="3" id="KW-1185">Reference proteome</keyword>
<sequence>MEREKRKRIGPLPGGRQGASGAGAGRGSMRAASNPLRPVPPPSRPVSPPSPSVGLAPTESQRTQHSAPAADGVRRMRWTLSMNKNVMRAYYRVIGGKPGGLATGQ</sequence>
<feature type="compositionally biased region" description="Gly residues" evidence="1">
    <location>
        <begin position="12"/>
        <end position="26"/>
    </location>
</feature>
<comment type="caution">
    <text evidence="2">The sequence shown here is derived from an EMBL/GenBank/DDBJ whole genome shotgun (WGS) entry which is preliminary data.</text>
</comment>
<feature type="region of interest" description="Disordered" evidence="1">
    <location>
        <begin position="1"/>
        <end position="74"/>
    </location>
</feature>
<gene>
    <name evidence="2" type="ORF">EEDITHA_LOCUS22346</name>
</gene>
<evidence type="ECO:0000313" key="3">
    <source>
        <dbReference type="Proteomes" id="UP001153954"/>
    </source>
</evidence>
<organism evidence="2 3">
    <name type="scientific">Euphydryas editha</name>
    <name type="common">Edith's checkerspot</name>
    <dbReference type="NCBI Taxonomy" id="104508"/>
    <lineage>
        <taxon>Eukaryota</taxon>
        <taxon>Metazoa</taxon>
        <taxon>Ecdysozoa</taxon>
        <taxon>Arthropoda</taxon>
        <taxon>Hexapoda</taxon>
        <taxon>Insecta</taxon>
        <taxon>Pterygota</taxon>
        <taxon>Neoptera</taxon>
        <taxon>Endopterygota</taxon>
        <taxon>Lepidoptera</taxon>
        <taxon>Glossata</taxon>
        <taxon>Ditrysia</taxon>
        <taxon>Papilionoidea</taxon>
        <taxon>Nymphalidae</taxon>
        <taxon>Nymphalinae</taxon>
        <taxon>Euphydryas</taxon>
    </lineage>
</organism>
<dbReference type="AlphaFoldDB" id="A0AAU9VDM0"/>
<dbReference type="EMBL" id="CAKOGL010000031">
    <property type="protein sequence ID" value="CAH2108406.1"/>
    <property type="molecule type" value="Genomic_DNA"/>
</dbReference>
<accession>A0AAU9VDM0</accession>
<name>A0AAU9VDM0_EUPED</name>
<feature type="compositionally biased region" description="Pro residues" evidence="1">
    <location>
        <begin position="37"/>
        <end position="51"/>
    </location>
</feature>